<gene>
    <name evidence="5" type="ORF">PU630_02970</name>
</gene>
<keyword evidence="2 5" id="KW-0238">DNA-binding</keyword>
<dbReference type="PROSITE" id="PS50932">
    <property type="entry name" value="HTH_LACI_2"/>
    <property type="match status" value="1"/>
</dbReference>
<name>A0ABY8BZA8_9MICO</name>
<dbReference type="CDD" id="cd01392">
    <property type="entry name" value="HTH_LacI"/>
    <property type="match status" value="1"/>
</dbReference>
<dbReference type="SUPFAM" id="SSF53822">
    <property type="entry name" value="Periplasmic binding protein-like I"/>
    <property type="match status" value="1"/>
</dbReference>
<evidence type="ECO:0000313" key="5">
    <source>
        <dbReference type="EMBL" id="WEG09546.1"/>
    </source>
</evidence>
<dbReference type="GO" id="GO:0003677">
    <property type="term" value="F:DNA binding"/>
    <property type="evidence" value="ECO:0007669"/>
    <property type="project" value="UniProtKB-KW"/>
</dbReference>
<dbReference type="InterPro" id="IPR028082">
    <property type="entry name" value="Peripla_BP_I"/>
</dbReference>
<evidence type="ECO:0000259" key="4">
    <source>
        <dbReference type="PROSITE" id="PS50932"/>
    </source>
</evidence>
<dbReference type="PANTHER" id="PTHR30146">
    <property type="entry name" value="LACI-RELATED TRANSCRIPTIONAL REPRESSOR"/>
    <property type="match status" value="1"/>
</dbReference>
<organism evidence="5 6">
    <name type="scientific">Microbacterium horticulturae</name>
    <dbReference type="NCBI Taxonomy" id="3028316"/>
    <lineage>
        <taxon>Bacteria</taxon>
        <taxon>Bacillati</taxon>
        <taxon>Actinomycetota</taxon>
        <taxon>Actinomycetes</taxon>
        <taxon>Micrococcales</taxon>
        <taxon>Microbacteriaceae</taxon>
        <taxon>Microbacterium</taxon>
    </lineage>
</organism>
<dbReference type="PRINTS" id="PR00036">
    <property type="entry name" value="HTHLACI"/>
</dbReference>
<dbReference type="InterPro" id="IPR010982">
    <property type="entry name" value="Lambda_DNA-bd_dom_sf"/>
</dbReference>
<keyword evidence="3" id="KW-0804">Transcription</keyword>
<reference evidence="5 6" key="1">
    <citation type="submission" date="2023-03" db="EMBL/GenBank/DDBJ databases">
        <title>Genome sequence of Microbacterium sp. KACC 23027.</title>
        <authorList>
            <person name="Kim S."/>
            <person name="Heo J."/>
            <person name="Kwon S.-W."/>
        </authorList>
    </citation>
    <scope>NUCLEOTIDE SEQUENCE [LARGE SCALE GENOMIC DNA]</scope>
    <source>
        <strain evidence="5 6">KACC 23027</strain>
    </source>
</reference>
<evidence type="ECO:0000313" key="6">
    <source>
        <dbReference type="Proteomes" id="UP001214553"/>
    </source>
</evidence>
<dbReference type="Pfam" id="PF13377">
    <property type="entry name" value="Peripla_BP_3"/>
    <property type="match status" value="1"/>
</dbReference>
<protein>
    <submittedName>
        <fullName evidence="5">LacI family DNA-binding transcriptional regulator</fullName>
    </submittedName>
</protein>
<evidence type="ECO:0000256" key="2">
    <source>
        <dbReference type="ARBA" id="ARBA00023125"/>
    </source>
</evidence>
<dbReference type="EMBL" id="CP119108">
    <property type="protein sequence ID" value="WEG09546.1"/>
    <property type="molecule type" value="Genomic_DNA"/>
</dbReference>
<evidence type="ECO:0000256" key="3">
    <source>
        <dbReference type="ARBA" id="ARBA00023163"/>
    </source>
</evidence>
<dbReference type="RefSeq" id="WP_275278870.1">
    <property type="nucleotide sequence ID" value="NZ_CP119108.1"/>
</dbReference>
<dbReference type="PANTHER" id="PTHR30146:SF109">
    <property type="entry name" value="HTH-TYPE TRANSCRIPTIONAL REGULATOR GALS"/>
    <property type="match status" value="1"/>
</dbReference>
<dbReference type="SMART" id="SM00354">
    <property type="entry name" value="HTH_LACI"/>
    <property type="match status" value="1"/>
</dbReference>
<dbReference type="Proteomes" id="UP001214553">
    <property type="component" value="Chromosome"/>
</dbReference>
<sequence length="327" mass="33578">MSERDARRVGMRDVARAAGVSAQTVSRVINDHASIRPETRRRVLEAMAALGYRVNNAARALGTDRSHVLGVLASDATLFGPGAGIAALERAAREAGRWVTTAYADAADPDSVDAAVRHLLDQSVDGILLVAQRIDTVARLERDAAVPVLALHQGTALQADAAALAVAHLAELGHRRIARIGGPDGWIEEGARAEGFENAASAHGITVTDRWSGDWSAASGAAVAGAVADAIGRADGPTAVAVANDQMALGLMSALSAAGRGIPSDISVVGFDDNPDAAHYRPALTSVRVDISGEARRCVAVVLDAAVPTAIDAPVLAARASTAPPTR</sequence>
<keyword evidence="1" id="KW-0805">Transcription regulation</keyword>
<dbReference type="Gene3D" id="1.10.260.40">
    <property type="entry name" value="lambda repressor-like DNA-binding domains"/>
    <property type="match status" value="1"/>
</dbReference>
<accession>A0ABY8BZA8</accession>
<dbReference type="PROSITE" id="PS00356">
    <property type="entry name" value="HTH_LACI_1"/>
    <property type="match status" value="1"/>
</dbReference>
<feature type="domain" description="HTH lacI-type" evidence="4">
    <location>
        <begin position="9"/>
        <end position="63"/>
    </location>
</feature>
<dbReference type="SUPFAM" id="SSF47413">
    <property type="entry name" value="lambda repressor-like DNA-binding domains"/>
    <property type="match status" value="1"/>
</dbReference>
<evidence type="ECO:0000256" key="1">
    <source>
        <dbReference type="ARBA" id="ARBA00023015"/>
    </source>
</evidence>
<dbReference type="InterPro" id="IPR000843">
    <property type="entry name" value="HTH_LacI"/>
</dbReference>
<proteinExistence type="predicted"/>
<dbReference type="InterPro" id="IPR046335">
    <property type="entry name" value="LacI/GalR-like_sensor"/>
</dbReference>
<keyword evidence="6" id="KW-1185">Reference proteome</keyword>
<dbReference type="Pfam" id="PF00356">
    <property type="entry name" value="LacI"/>
    <property type="match status" value="1"/>
</dbReference>
<dbReference type="Gene3D" id="3.40.50.2300">
    <property type="match status" value="2"/>
</dbReference>